<reference evidence="1 2" key="1">
    <citation type="journal article" date="2023" name="G3 (Bethesda)">
        <title>A chromosome-length genome assembly and annotation of blackberry (Rubus argutus, cv. 'Hillquist').</title>
        <authorList>
            <person name="Bruna T."/>
            <person name="Aryal R."/>
            <person name="Dudchenko O."/>
            <person name="Sargent D.J."/>
            <person name="Mead D."/>
            <person name="Buti M."/>
            <person name="Cavallini A."/>
            <person name="Hytonen T."/>
            <person name="Andres J."/>
            <person name="Pham M."/>
            <person name="Weisz D."/>
            <person name="Mascagni F."/>
            <person name="Usai G."/>
            <person name="Natali L."/>
            <person name="Bassil N."/>
            <person name="Fernandez G.E."/>
            <person name="Lomsadze A."/>
            <person name="Armour M."/>
            <person name="Olukolu B."/>
            <person name="Poorten T."/>
            <person name="Britton C."/>
            <person name="Davik J."/>
            <person name="Ashrafi H."/>
            <person name="Aiden E.L."/>
            <person name="Borodovsky M."/>
            <person name="Worthington M."/>
        </authorList>
    </citation>
    <scope>NUCLEOTIDE SEQUENCE [LARGE SCALE GENOMIC DNA]</scope>
    <source>
        <strain evidence="1">PI 553951</strain>
    </source>
</reference>
<evidence type="ECO:0000313" key="2">
    <source>
        <dbReference type="Proteomes" id="UP001457282"/>
    </source>
</evidence>
<keyword evidence="2" id="KW-1185">Reference proteome</keyword>
<proteinExistence type="predicted"/>
<dbReference type="EMBL" id="JBEDUW010000005">
    <property type="protein sequence ID" value="KAK9930490.1"/>
    <property type="molecule type" value="Genomic_DNA"/>
</dbReference>
<dbReference type="AlphaFoldDB" id="A0AAW1X2C2"/>
<protein>
    <submittedName>
        <fullName evidence="1">Uncharacterized protein</fullName>
    </submittedName>
</protein>
<evidence type="ECO:0000313" key="1">
    <source>
        <dbReference type="EMBL" id="KAK9930490.1"/>
    </source>
</evidence>
<gene>
    <name evidence="1" type="ORF">M0R45_027527</name>
</gene>
<organism evidence="1 2">
    <name type="scientific">Rubus argutus</name>
    <name type="common">Southern blackberry</name>
    <dbReference type="NCBI Taxonomy" id="59490"/>
    <lineage>
        <taxon>Eukaryota</taxon>
        <taxon>Viridiplantae</taxon>
        <taxon>Streptophyta</taxon>
        <taxon>Embryophyta</taxon>
        <taxon>Tracheophyta</taxon>
        <taxon>Spermatophyta</taxon>
        <taxon>Magnoliopsida</taxon>
        <taxon>eudicotyledons</taxon>
        <taxon>Gunneridae</taxon>
        <taxon>Pentapetalae</taxon>
        <taxon>rosids</taxon>
        <taxon>fabids</taxon>
        <taxon>Rosales</taxon>
        <taxon>Rosaceae</taxon>
        <taxon>Rosoideae</taxon>
        <taxon>Rosoideae incertae sedis</taxon>
        <taxon>Rubus</taxon>
    </lineage>
</organism>
<dbReference type="Gene3D" id="3.40.50.2000">
    <property type="entry name" value="Glycogen Phosphorylase B"/>
    <property type="match status" value="1"/>
</dbReference>
<name>A0AAW1X2C2_RUBAR</name>
<dbReference type="Proteomes" id="UP001457282">
    <property type="component" value="Unassembled WGS sequence"/>
</dbReference>
<comment type="caution">
    <text evidence="1">The sequence shown here is derived from an EMBL/GenBank/DDBJ whole genome shotgun (WGS) entry which is preliminary data.</text>
</comment>
<sequence length="75" mass="8152">MDSKALKKPHAVCVPFPTQAQELGLPEVIFETTSASASMCFLQFAHVIEKGLVPLKDASYLTNGYLDTVLLSPKN</sequence>
<accession>A0AAW1X2C2</accession>